<dbReference type="PROSITE" id="PS51257">
    <property type="entry name" value="PROKAR_LIPOPROTEIN"/>
    <property type="match status" value="1"/>
</dbReference>
<accession>A0ABT8LDB0</accession>
<gene>
    <name evidence="1" type="ORF">QQ020_23420</name>
</gene>
<comment type="caution">
    <text evidence="1">The sequence shown here is derived from an EMBL/GenBank/DDBJ whole genome shotgun (WGS) entry which is preliminary data.</text>
</comment>
<dbReference type="EMBL" id="JAUJEB010000005">
    <property type="protein sequence ID" value="MDN5215051.1"/>
    <property type="molecule type" value="Genomic_DNA"/>
</dbReference>
<reference evidence="1" key="1">
    <citation type="submission" date="2023-06" db="EMBL/GenBank/DDBJ databases">
        <title>Genomic of Agaribacillus aureum.</title>
        <authorList>
            <person name="Wang G."/>
        </authorList>
    </citation>
    <scope>NUCLEOTIDE SEQUENCE</scope>
    <source>
        <strain evidence="1">BMA12</strain>
    </source>
</reference>
<sequence>MKLTYFIVLVLLTACTTTPKTDAVLIIDQTEERGILDEQTLLSIFDIPHGRITITEIIDQSLSRDISISKPKSLPYFLRVESKLRKQDKAFRDGFLTGLAKFNKPSDGLSQSYCYSVLARVCKKLAQSEADNKFILISGDLLHHTDDFSFYSYRKNPAQIMKDYDQIIETFESQFNDIRGESLDGIHISVAFFPSKENDRLYREVRKFWSRYFAEKNSNIEFVTSLHYSSQISTL</sequence>
<evidence type="ECO:0000313" key="2">
    <source>
        <dbReference type="Proteomes" id="UP001172083"/>
    </source>
</evidence>
<keyword evidence="2" id="KW-1185">Reference proteome</keyword>
<evidence type="ECO:0008006" key="3">
    <source>
        <dbReference type="Google" id="ProtNLM"/>
    </source>
</evidence>
<organism evidence="1 2">
    <name type="scientific">Agaribacillus aureus</name>
    <dbReference type="NCBI Taxonomy" id="3051825"/>
    <lineage>
        <taxon>Bacteria</taxon>
        <taxon>Pseudomonadati</taxon>
        <taxon>Bacteroidota</taxon>
        <taxon>Cytophagia</taxon>
        <taxon>Cytophagales</taxon>
        <taxon>Splendidivirgaceae</taxon>
        <taxon>Agaribacillus</taxon>
    </lineage>
</organism>
<proteinExistence type="predicted"/>
<dbReference type="Proteomes" id="UP001172083">
    <property type="component" value="Unassembled WGS sequence"/>
</dbReference>
<name>A0ABT8LDB0_9BACT</name>
<evidence type="ECO:0000313" key="1">
    <source>
        <dbReference type="EMBL" id="MDN5215051.1"/>
    </source>
</evidence>
<protein>
    <recommendedName>
        <fullName evidence="3">Lipoprotein</fullName>
    </recommendedName>
</protein>
<dbReference type="RefSeq" id="WP_346760389.1">
    <property type="nucleotide sequence ID" value="NZ_JAUJEB010000005.1"/>
</dbReference>